<dbReference type="PIRSF" id="PIRSF001109">
    <property type="entry name" value="Ad_hcy_hydrolase"/>
    <property type="match status" value="1"/>
</dbReference>
<evidence type="ECO:0000256" key="5">
    <source>
        <dbReference type="RuleBase" id="RU000548"/>
    </source>
</evidence>
<dbReference type="SMART" id="SM00996">
    <property type="entry name" value="AdoHcyase"/>
    <property type="match status" value="1"/>
</dbReference>
<dbReference type="SUPFAM" id="SSF52283">
    <property type="entry name" value="Formate/glycerate dehydrogenase catalytic domain-like"/>
    <property type="match status" value="1"/>
</dbReference>
<dbReference type="InterPro" id="IPR015878">
    <property type="entry name" value="Ado_hCys_hydrolase_NAD-bd"/>
</dbReference>
<dbReference type="PANTHER" id="PTHR23420:SF0">
    <property type="entry name" value="ADENOSYLHOMOCYSTEINASE"/>
    <property type="match status" value="1"/>
</dbReference>
<dbReference type="CDD" id="cd00401">
    <property type="entry name" value="SAHH"/>
    <property type="match status" value="1"/>
</dbReference>
<feature type="binding site" evidence="4">
    <location>
        <position position="138"/>
    </location>
    <ligand>
        <name>substrate</name>
    </ligand>
</feature>
<organism evidence="8 9">
    <name type="scientific">Pigmentiphaga soli</name>
    <dbReference type="NCBI Taxonomy" id="1007095"/>
    <lineage>
        <taxon>Bacteria</taxon>
        <taxon>Pseudomonadati</taxon>
        <taxon>Pseudomonadota</taxon>
        <taxon>Betaproteobacteria</taxon>
        <taxon>Burkholderiales</taxon>
        <taxon>Alcaligenaceae</taxon>
        <taxon>Pigmentiphaga</taxon>
    </lineage>
</organism>
<dbReference type="HAMAP" id="MF_00563">
    <property type="entry name" value="AdoHcyase"/>
    <property type="match status" value="1"/>
</dbReference>
<feature type="binding site" evidence="4">
    <location>
        <position position="233"/>
    </location>
    <ligand>
        <name>NAD(+)</name>
        <dbReference type="ChEBI" id="CHEBI:57540"/>
    </ligand>
</feature>
<dbReference type="PANTHER" id="PTHR23420">
    <property type="entry name" value="ADENOSYLHOMOCYSTEINASE"/>
    <property type="match status" value="1"/>
</dbReference>
<dbReference type="Gene3D" id="3.40.50.1480">
    <property type="entry name" value="Adenosylhomocysteinase-like"/>
    <property type="match status" value="1"/>
</dbReference>
<feature type="domain" description="S-adenosyl-L-homocysteine hydrolase NAD binding" evidence="7">
    <location>
        <begin position="233"/>
        <end position="392"/>
    </location>
</feature>
<evidence type="ECO:0000256" key="1">
    <source>
        <dbReference type="ARBA" id="ARBA00007122"/>
    </source>
</evidence>
<dbReference type="InterPro" id="IPR036291">
    <property type="entry name" value="NAD(P)-bd_dom_sf"/>
</dbReference>
<feature type="binding site" evidence="4">
    <location>
        <position position="232"/>
    </location>
    <ligand>
        <name>substrate</name>
    </ligand>
</feature>
<feature type="binding site" evidence="4">
    <location>
        <position position="386"/>
    </location>
    <ligand>
        <name>NAD(+)</name>
        <dbReference type="ChEBI" id="CHEBI:57540"/>
    </ligand>
</feature>
<gene>
    <name evidence="4 8" type="primary">ahcY</name>
    <name evidence="8" type="ORF">GCM10023144_06140</name>
</gene>
<dbReference type="EC" id="3.13.2.1" evidence="4"/>
<comment type="function">
    <text evidence="4">May play a key role in the regulation of the intracellular concentration of adenosylhomocysteine.</text>
</comment>
<evidence type="ECO:0000256" key="3">
    <source>
        <dbReference type="ARBA" id="ARBA00023027"/>
    </source>
</evidence>
<feature type="binding site" evidence="4">
    <location>
        <begin position="262"/>
        <end position="267"/>
    </location>
    <ligand>
        <name>NAD(+)</name>
        <dbReference type="ChEBI" id="CHEBI:57540"/>
    </ligand>
</feature>
<dbReference type="PROSITE" id="PS00739">
    <property type="entry name" value="ADOHCYASE_2"/>
    <property type="match status" value="1"/>
</dbReference>
<dbReference type="PROSITE" id="PS00738">
    <property type="entry name" value="ADOHCYASE_1"/>
    <property type="match status" value="1"/>
</dbReference>
<dbReference type="SUPFAM" id="SSF51735">
    <property type="entry name" value="NAD(P)-binding Rossmann-fold domains"/>
    <property type="match status" value="1"/>
</dbReference>
<dbReference type="InterPro" id="IPR000043">
    <property type="entry name" value="Adenosylhomocysteinase-like"/>
</dbReference>
<comment type="subcellular location">
    <subcellularLocation>
        <location evidence="4">Cytoplasm</location>
    </subcellularLocation>
</comment>
<dbReference type="Pfam" id="PF05221">
    <property type="entry name" value="AdoHcyase"/>
    <property type="match status" value="1"/>
</dbReference>
<dbReference type="NCBIfam" id="NF004005">
    <property type="entry name" value="PRK05476.2-3"/>
    <property type="match status" value="1"/>
</dbReference>
<feature type="binding site" evidence="4">
    <location>
        <position position="228"/>
    </location>
    <ligand>
        <name>substrate</name>
    </ligand>
</feature>
<evidence type="ECO:0000259" key="7">
    <source>
        <dbReference type="SMART" id="SM00997"/>
    </source>
</evidence>
<proteinExistence type="inferred from homology"/>
<evidence type="ECO:0000313" key="9">
    <source>
        <dbReference type="Proteomes" id="UP001501671"/>
    </source>
</evidence>
<comment type="caution">
    <text evidence="8">The sequence shown here is derived from an EMBL/GenBank/DDBJ whole genome shotgun (WGS) entry which is preliminary data.</text>
</comment>
<feature type="binding site" evidence="4">
    <location>
        <position position="285"/>
    </location>
    <ligand>
        <name>NAD(+)</name>
        <dbReference type="ChEBI" id="CHEBI:57540"/>
    </ligand>
</feature>
<feature type="binding site" evidence="4">
    <location>
        <begin position="341"/>
        <end position="343"/>
    </location>
    <ligand>
        <name>NAD(+)</name>
        <dbReference type="ChEBI" id="CHEBI:57540"/>
    </ligand>
</feature>
<comment type="cofactor">
    <cofactor evidence="4 5">
        <name>NAD(+)</name>
        <dbReference type="ChEBI" id="CHEBI:57540"/>
    </cofactor>
    <text evidence="4 5">Binds 1 NAD(+) per subunit.</text>
</comment>
<dbReference type="NCBIfam" id="TIGR00936">
    <property type="entry name" value="ahcY"/>
    <property type="match status" value="1"/>
</dbReference>
<name>A0ABP8GHW3_9BURK</name>
<dbReference type="EMBL" id="BAABFO010000002">
    <property type="protein sequence ID" value="GAA4324528.1"/>
    <property type="molecule type" value="Genomic_DNA"/>
</dbReference>
<feature type="binding site" evidence="4">
    <location>
        <position position="63"/>
    </location>
    <ligand>
        <name>substrate</name>
    </ligand>
</feature>
<dbReference type="Gene3D" id="3.40.50.720">
    <property type="entry name" value="NAD(P)-binding Rossmann-like Domain"/>
    <property type="match status" value="1"/>
</dbReference>
<dbReference type="RefSeq" id="WP_345246213.1">
    <property type="nucleotide sequence ID" value="NZ_BAABFO010000002.1"/>
</dbReference>
<dbReference type="Pfam" id="PF00670">
    <property type="entry name" value="AdoHcyase_NAD"/>
    <property type="match status" value="1"/>
</dbReference>
<dbReference type="SMART" id="SM00997">
    <property type="entry name" value="AdoHcyase_NAD"/>
    <property type="match status" value="1"/>
</dbReference>
<evidence type="ECO:0000256" key="2">
    <source>
        <dbReference type="ARBA" id="ARBA00022563"/>
    </source>
</evidence>
<dbReference type="Proteomes" id="UP001501671">
    <property type="component" value="Unassembled WGS sequence"/>
</dbReference>
<comment type="catalytic activity">
    <reaction evidence="4 5">
        <text>S-adenosyl-L-homocysteine + H2O = L-homocysteine + adenosine</text>
        <dbReference type="Rhea" id="RHEA:21708"/>
        <dbReference type="ChEBI" id="CHEBI:15377"/>
        <dbReference type="ChEBI" id="CHEBI:16335"/>
        <dbReference type="ChEBI" id="CHEBI:57856"/>
        <dbReference type="ChEBI" id="CHEBI:58199"/>
        <dbReference type="EC" id="3.13.2.1"/>
    </reaction>
</comment>
<keyword evidence="4 5" id="KW-0378">Hydrolase</keyword>
<keyword evidence="2 4" id="KW-0554">One-carbon metabolism</keyword>
<keyword evidence="9" id="KW-1185">Reference proteome</keyword>
<sequence>MNAVPDTQAQTDCRVADLSLAGWGRREIRIAETEMPGLMAIREEFAAVRPLRGARIAGSLHMTIQTAVLIETLQALGAQVRWASCNIFSTQDHAAAAIAAAGTPVFAVKGESLAEYWEYTHQIFEWPAGSPANMILDDGGDATLLLHLGARAEADPTVLDNPGSEEETVLFESIRGTLARDPKWYSTRLAEIRGVTEETTTGVHRLYQMSKRGELAFAAINVNDSVTKSKFDNLYGCRESLVDGIKRATDVMVAGKIAVVAGYGDVGKGCAQALRALSAQVWVTEIDPICALQAAMEGFKVVTMDYAADKADIFVTATGNYHVITHDHLVKMKNQAIVCNIGHFDNEIDVASLSQYQWEEIKPQVDHIVLPSGNRIILLAKGRLVNLGCATGHPSFVMSSSFANQTIAQIELWTRNDQYEKGRVYVLPKHLDEKVARLHLGKLGATLTTLRPDQAAYIHVAVEGPYKPEHYRY</sequence>
<keyword evidence="4" id="KW-0963">Cytoplasm</keyword>
<comment type="similarity">
    <text evidence="1 4 6">Belongs to the adenosylhomocysteinase family.</text>
</comment>
<feature type="binding site" evidence="4">
    <location>
        <position position="320"/>
    </location>
    <ligand>
        <name>NAD(+)</name>
        <dbReference type="ChEBI" id="CHEBI:57540"/>
    </ligand>
</feature>
<evidence type="ECO:0000256" key="6">
    <source>
        <dbReference type="RuleBase" id="RU004166"/>
    </source>
</evidence>
<comment type="pathway">
    <text evidence="4 5">Amino-acid biosynthesis; L-homocysteine biosynthesis; L-homocysteine from S-adenosyl-L-homocysteine: step 1/1.</text>
</comment>
<evidence type="ECO:0000313" key="8">
    <source>
        <dbReference type="EMBL" id="GAA4324528.1"/>
    </source>
</evidence>
<evidence type="ECO:0000256" key="4">
    <source>
        <dbReference type="HAMAP-Rule" id="MF_00563"/>
    </source>
</evidence>
<protein>
    <recommendedName>
        <fullName evidence="4">Adenosylhomocysteinase</fullName>
        <ecNumber evidence="4">3.13.2.1</ecNumber>
    </recommendedName>
    <alternativeName>
        <fullName evidence="4">S-adenosyl-L-homocysteine hydrolase</fullName>
        <shortName evidence="4">AdoHcyase</shortName>
    </alternativeName>
</protein>
<reference evidence="9" key="1">
    <citation type="journal article" date="2019" name="Int. J. Syst. Evol. Microbiol.">
        <title>The Global Catalogue of Microorganisms (GCM) 10K type strain sequencing project: providing services to taxonomists for standard genome sequencing and annotation.</title>
        <authorList>
            <consortium name="The Broad Institute Genomics Platform"/>
            <consortium name="The Broad Institute Genome Sequencing Center for Infectious Disease"/>
            <person name="Wu L."/>
            <person name="Ma J."/>
        </authorList>
    </citation>
    <scope>NUCLEOTIDE SEQUENCE [LARGE SCALE GENOMIC DNA]</scope>
    <source>
        <strain evidence="9">JCM 17666</strain>
    </source>
</reference>
<feature type="binding site" evidence="4">
    <location>
        <begin position="199"/>
        <end position="201"/>
    </location>
    <ligand>
        <name>NAD(+)</name>
        <dbReference type="ChEBI" id="CHEBI:57540"/>
    </ligand>
</feature>
<keyword evidence="3 4" id="KW-0520">NAD</keyword>
<dbReference type="InterPro" id="IPR020082">
    <property type="entry name" value="S-Ado-L-homoCys_hydrolase_CS"/>
</dbReference>
<dbReference type="InterPro" id="IPR042172">
    <property type="entry name" value="Adenosylhomocyst_ase-like_sf"/>
</dbReference>
<feature type="binding site" evidence="4">
    <location>
        <position position="198"/>
    </location>
    <ligand>
        <name>substrate</name>
    </ligand>
</feature>
<accession>A0ABP8GHW3</accession>